<proteinExistence type="predicted"/>
<dbReference type="Gene3D" id="1.10.530.10">
    <property type="match status" value="1"/>
</dbReference>
<protein>
    <submittedName>
        <fullName evidence="3">Murein transglycosylase</fullName>
    </submittedName>
</protein>
<dbReference type="EMBL" id="BSVB01000001">
    <property type="protein sequence ID" value="GMA94782.1"/>
    <property type="molecule type" value="Genomic_DNA"/>
</dbReference>
<keyword evidence="4" id="KW-1185">Reference proteome</keyword>
<dbReference type="Proteomes" id="UP001157034">
    <property type="component" value="Unassembled WGS sequence"/>
</dbReference>
<accession>A0ABQ6K2D6</accession>
<sequence length="260" mass="26551">MLEPILVAARGRIIAGVLGGAAGVVVIVLLVLALTPRAGGGTVLVPDETPAPRWAPPADPPVAAVTPGPYGIAGLAEPAWVARTAKATGIPRRALAAYAGAAMTKASAMPACGLSWTTLAGIGRVESDHGRHGGSTIGADGTATPPIFGPALDGDGVARIPDSDQGAIDGDTKADRAVGPMQLIPQTWRNWHTDANADGREDPQNIDDAVMASANYLCRASTGLDTEAGWRRAITSYNDATTYIDAVARAAEGYRTAADR</sequence>
<keyword evidence="1" id="KW-0812">Transmembrane</keyword>
<feature type="domain" description="Transglycosylase SLT" evidence="2">
    <location>
        <begin position="177"/>
        <end position="220"/>
    </location>
</feature>
<dbReference type="Pfam" id="PF13406">
    <property type="entry name" value="SLT_2"/>
    <property type="match status" value="1"/>
</dbReference>
<feature type="transmembrane region" description="Helical" evidence="1">
    <location>
        <begin position="12"/>
        <end position="34"/>
    </location>
</feature>
<keyword evidence="1" id="KW-1133">Transmembrane helix</keyword>
<name>A0ABQ6K2D6_9MICO</name>
<dbReference type="PANTHER" id="PTHR30163:SF8">
    <property type="entry name" value="LYTIC MUREIN TRANSGLYCOSYLASE"/>
    <property type="match status" value="1"/>
</dbReference>
<gene>
    <name evidence="3" type="ORF">GCM10025881_16060</name>
</gene>
<dbReference type="SUPFAM" id="SSF53955">
    <property type="entry name" value="Lysozyme-like"/>
    <property type="match status" value="1"/>
</dbReference>
<evidence type="ECO:0000313" key="3">
    <source>
        <dbReference type="EMBL" id="GMA94782.1"/>
    </source>
</evidence>
<evidence type="ECO:0000313" key="4">
    <source>
        <dbReference type="Proteomes" id="UP001157034"/>
    </source>
</evidence>
<dbReference type="InterPro" id="IPR023346">
    <property type="entry name" value="Lysozyme-like_dom_sf"/>
</dbReference>
<evidence type="ECO:0000259" key="2">
    <source>
        <dbReference type="Pfam" id="PF13406"/>
    </source>
</evidence>
<evidence type="ECO:0000256" key="1">
    <source>
        <dbReference type="SAM" id="Phobius"/>
    </source>
</evidence>
<dbReference type="InterPro" id="IPR031304">
    <property type="entry name" value="SLT_2"/>
</dbReference>
<dbReference type="PANTHER" id="PTHR30163">
    <property type="entry name" value="MEMBRANE-BOUND LYTIC MUREIN TRANSGLYCOSYLASE B"/>
    <property type="match status" value="1"/>
</dbReference>
<dbReference type="InterPro" id="IPR043426">
    <property type="entry name" value="MltB-like"/>
</dbReference>
<comment type="caution">
    <text evidence="3">The sequence shown here is derived from an EMBL/GenBank/DDBJ whole genome shotgun (WGS) entry which is preliminary data.</text>
</comment>
<reference evidence="4" key="1">
    <citation type="journal article" date="2019" name="Int. J. Syst. Evol. Microbiol.">
        <title>The Global Catalogue of Microorganisms (GCM) 10K type strain sequencing project: providing services to taxonomists for standard genome sequencing and annotation.</title>
        <authorList>
            <consortium name="The Broad Institute Genomics Platform"/>
            <consortium name="The Broad Institute Genome Sequencing Center for Infectious Disease"/>
            <person name="Wu L."/>
            <person name="Ma J."/>
        </authorList>
    </citation>
    <scope>NUCLEOTIDE SEQUENCE [LARGE SCALE GENOMIC DNA]</scope>
    <source>
        <strain evidence="4">NBRC 108894</strain>
    </source>
</reference>
<organism evidence="3 4">
    <name type="scientific">Pseudolysinimonas kribbensis</name>
    <dbReference type="NCBI Taxonomy" id="433641"/>
    <lineage>
        <taxon>Bacteria</taxon>
        <taxon>Bacillati</taxon>
        <taxon>Actinomycetota</taxon>
        <taxon>Actinomycetes</taxon>
        <taxon>Micrococcales</taxon>
        <taxon>Microbacteriaceae</taxon>
        <taxon>Pseudolysinimonas</taxon>
    </lineage>
</organism>
<keyword evidence="1" id="KW-0472">Membrane</keyword>
<dbReference type="RefSeq" id="WP_284253674.1">
    <property type="nucleotide sequence ID" value="NZ_BAAAQO010000002.1"/>
</dbReference>
<dbReference type="CDD" id="cd13399">
    <property type="entry name" value="Slt35-like"/>
    <property type="match status" value="1"/>
</dbReference>